<gene>
    <name evidence="8" type="primary">LOC100212129</name>
</gene>
<dbReference type="Gene3D" id="1.10.238.10">
    <property type="entry name" value="EF-hand"/>
    <property type="match status" value="2"/>
</dbReference>
<name>A0ABM4D3Q5_HYDVU</name>
<dbReference type="InterPro" id="IPR018247">
    <property type="entry name" value="EF_Hand_1_Ca_BS"/>
</dbReference>
<dbReference type="Pfam" id="PF13499">
    <property type="entry name" value="EF-hand_7"/>
    <property type="match status" value="2"/>
</dbReference>
<evidence type="ECO:0000256" key="2">
    <source>
        <dbReference type="ARBA" id="ARBA00022737"/>
    </source>
</evidence>
<accession>A0ABM4D3Q5</accession>
<feature type="domain" description="EF-hand" evidence="6">
    <location>
        <begin position="13"/>
        <end position="48"/>
    </location>
</feature>
<feature type="domain" description="EF-hand" evidence="6">
    <location>
        <begin position="87"/>
        <end position="122"/>
    </location>
</feature>
<sequence>MSSSYSAQTVTPESMTALKEAFQAFDKNDDGFISKEELTQVMFSLGHVMSTAEIDQMISLVDTDGNGLIDFKEFLSLMNTTSQEEINDEEEMKILFTLIDANQDGFLCEKEIRNMMKGLGEKVKKKHIRKMIKEADINKDGKISFNEFKRMVSNGNFLVK</sequence>
<dbReference type="PROSITE" id="PS00018">
    <property type="entry name" value="EF_HAND_1"/>
    <property type="match status" value="4"/>
</dbReference>
<dbReference type="CDD" id="cd00051">
    <property type="entry name" value="EFh"/>
    <property type="match status" value="2"/>
</dbReference>
<reference evidence="8" key="1">
    <citation type="submission" date="2025-08" db="UniProtKB">
        <authorList>
            <consortium name="RefSeq"/>
        </authorList>
    </citation>
    <scope>IDENTIFICATION</scope>
</reference>
<organism evidence="7 8">
    <name type="scientific">Hydra vulgaris</name>
    <name type="common">Hydra</name>
    <name type="synonym">Hydra attenuata</name>
    <dbReference type="NCBI Taxonomy" id="6087"/>
    <lineage>
        <taxon>Eukaryota</taxon>
        <taxon>Metazoa</taxon>
        <taxon>Cnidaria</taxon>
        <taxon>Hydrozoa</taxon>
        <taxon>Hydroidolina</taxon>
        <taxon>Anthoathecata</taxon>
        <taxon>Aplanulata</taxon>
        <taxon>Hydridae</taxon>
        <taxon>Hydra</taxon>
    </lineage>
</organism>
<dbReference type="RefSeq" id="XP_002165178.1">
    <property type="nucleotide sequence ID" value="XM_002165142.5"/>
</dbReference>
<feature type="domain" description="EF-hand" evidence="6">
    <location>
        <begin position="123"/>
        <end position="158"/>
    </location>
</feature>
<evidence type="ECO:0000256" key="1">
    <source>
        <dbReference type="ARBA" id="ARBA00007828"/>
    </source>
</evidence>
<evidence type="ECO:0000259" key="6">
    <source>
        <dbReference type="PROSITE" id="PS50222"/>
    </source>
</evidence>
<keyword evidence="7" id="KW-1185">Reference proteome</keyword>
<dbReference type="SUPFAM" id="SSF47473">
    <property type="entry name" value="EF-hand"/>
    <property type="match status" value="1"/>
</dbReference>
<evidence type="ECO:0000256" key="3">
    <source>
        <dbReference type="ARBA" id="ARBA00022837"/>
    </source>
</evidence>
<evidence type="ECO:0000313" key="7">
    <source>
        <dbReference type="Proteomes" id="UP001652625"/>
    </source>
</evidence>
<evidence type="ECO:0000256" key="5">
    <source>
        <dbReference type="ARBA" id="ARBA00023262"/>
    </source>
</evidence>
<dbReference type="RefSeq" id="XP_065668894.1">
    <property type="nucleotide sequence ID" value="XM_065812822.1"/>
</dbReference>
<proteinExistence type="inferred from homology"/>
<keyword evidence="3" id="KW-0106">Calcium</keyword>
<dbReference type="InterPro" id="IPR011992">
    <property type="entry name" value="EF-hand-dom_pair"/>
</dbReference>
<feature type="domain" description="EF-hand" evidence="6">
    <location>
        <begin position="49"/>
        <end position="84"/>
    </location>
</feature>
<dbReference type="PANTHER" id="PTHR23050">
    <property type="entry name" value="CALCIUM BINDING PROTEIN"/>
    <property type="match status" value="1"/>
</dbReference>
<keyword evidence="2" id="KW-0677">Repeat</keyword>
<dbReference type="InterPro" id="IPR002048">
    <property type="entry name" value="EF_hand_dom"/>
</dbReference>
<evidence type="ECO:0000256" key="4">
    <source>
        <dbReference type="ARBA" id="ARBA00023223"/>
    </source>
</evidence>
<dbReference type="PROSITE" id="PS50222">
    <property type="entry name" value="EF_HAND_2"/>
    <property type="match status" value="4"/>
</dbReference>
<comment type="similarity">
    <text evidence="1">Belongs to the aequorin family.</text>
</comment>
<keyword evidence="5" id="KW-0599">Photoprotein</keyword>
<dbReference type="InterPro" id="IPR050145">
    <property type="entry name" value="Centrin_CML-like"/>
</dbReference>
<dbReference type="Proteomes" id="UP001652625">
    <property type="component" value="Chromosome 12"/>
</dbReference>
<dbReference type="GeneID" id="100212129"/>
<evidence type="ECO:0000313" key="8">
    <source>
        <dbReference type="RefSeq" id="XP_065668894.1"/>
    </source>
</evidence>
<dbReference type="SMART" id="SM00054">
    <property type="entry name" value="EFh"/>
    <property type="match status" value="4"/>
</dbReference>
<keyword evidence="4" id="KW-0455">Luminescence</keyword>
<protein>
    <submittedName>
        <fullName evidence="8">Neo-calmodulin isoform X4</fullName>
    </submittedName>
</protein>